<feature type="domain" description="Type I restriction enzyme R protein N-terminal" evidence="3">
    <location>
        <begin position="58"/>
        <end position="165"/>
    </location>
</feature>
<dbReference type="GO" id="GO:0003677">
    <property type="term" value="F:DNA binding"/>
    <property type="evidence" value="ECO:0007669"/>
    <property type="project" value="InterPro"/>
</dbReference>
<protein>
    <recommendedName>
        <fullName evidence="5">DNA methylase adenine-specific domain-containing protein</fullName>
    </recommendedName>
</protein>
<dbReference type="GO" id="GO:0008170">
    <property type="term" value="F:N-methyltransferase activity"/>
    <property type="evidence" value="ECO:0007669"/>
    <property type="project" value="InterPro"/>
</dbReference>
<dbReference type="InterPro" id="IPR003356">
    <property type="entry name" value="DNA_methylase_A-5"/>
</dbReference>
<evidence type="ECO:0000256" key="1">
    <source>
        <dbReference type="SAM" id="Coils"/>
    </source>
</evidence>
<dbReference type="PRINTS" id="PR00507">
    <property type="entry name" value="N12N6MTFRASE"/>
</dbReference>
<dbReference type="SUPFAM" id="SSF53335">
    <property type="entry name" value="S-adenosyl-L-methionine-dependent methyltransferases"/>
    <property type="match status" value="1"/>
</dbReference>
<gene>
    <name evidence="4" type="ORF">S01H4_00871</name>
</gene>
<evidence type="ECO:0000313" key="4">
    <source>
        <dbReference type="EMBL" id="GAG65542.1"/>
    </source>
</evidence>
<proteinExistence type="predicted"/>
<accession>X1A5U8</accession>
<dbReference type="Gene3D" id="3.40.50.150">
    <property type="entry name" value="Vaccinia Virus protein VP39"/>
    <property type="match status" value="1"/>
</dbReference>
<sequence>MPDRLNLQKIFSAPDIKHGLSLFNSDEINAIKKLIIEQEGKYFIKCQIKNRYKIAKSEEIVRQLWIYRLLNEYNYPKERIGVKKIVYFASQIGSQFADIVVFQEDLKHYHILFEIKRPDRTAGLEQLKSYCSTKGAPIGIWSNGNEIIRLHREKLNLFVEIPRIPKISEALKDILTERWTFEWLEEHNELKQGKNTLIKILLDLEELVLRDAGVKVFDEIFKLIYAKLYDEWNGINNPDYQLEFFAGDRSPGQVKRAITILLEGAKRSWAGVFDSTDKIELIDTHLKVCVSFLEKIKLLNSNLRVIDEAFKYLIPEESKKKEGQFFTPRPIQDMVVKMLNPKAHEFVIDPDCGSAGFLLHSVKWVAGGVITGKGLPITAKNFTQNNIYGIDFTKEAIKIAKAINIIVGDGKSHIFGGGSHGDSLNPLLWNDEIKAALRPRLLRFPENPKKDKKNQNRFLYFDFDLLMTNPLFTGKVKERDILKFYHLAEKNSRLVKQIGRHILFLDRSLQFIRPGGRMAIILPQSLLNSASAEYIRRFIIDEARILAVAGLHGNTFKPHTGIKTSILFLQKYTNKEKKKIQGIKVKCEREWFEFVERLKKEYQDVGWDKLLSEQELSEELKSFVETYFEEREELEEETRKKLEEKIEGSEGEEAEETEKIEEIKRKKLLKALTECVDLVEEVKKYYQNTSWDKLLCEGELSEELKSFINTYFKTRKKLEEKIEGSDVEETEKIKSKKSLKALIEKLQEMQVLLREKQKKLKGNILKDEKIEETRKEIDALTGKIEKFNKEISQRTLGGQIYLTLNDEEITEQFKKFWLDGKVIKEIDYPIFFAVNQKSLKNNKGEYRYKRGLKGGFLLDKYGRSIIDHDLDEIAEAFVKFAKKQNFNFWRA</sequence>
<reference evidence="4" key="1">
    <citation type="journal article" date="2014" name="Front. Microbiol.">
        <title>High frequency of phylogenetically diverse reductive dehalogenase-homologous genes in deep subseafloor sedimentary metagenomes.</title>
        <authorList>
            <person name="Kawai M."/>
            <person name="Futagami T."/>
            <person name="Toyoda A."/>
            <person name="Takaki Y."/>
            <person name="Nishi S."/>
            <person name="Hori S."/>
            <person name="Arai W."/>
            <person name="Tsubouchi T."/>
            <person name="Morono Y."/>
            <person name="Uchiyama I."/>
            <person name="Ito T."/>
            <person name="Fujiyama A."/>
            <person name="Inagaki F."/>
            <person name="Takami H."/>
        </authorList>
    </citation>
    <scope>NUCLEOTIDE SEQUENCE</scope>
    <source>
        <strain evidence="4">Expedition CK06-06</strain>
    </source>
</reference>
<dbReference type="InterPro" id="IPR052916">
    <property type="entry name" value="Type-I_RE_MTase_Subunit"/>
</dbReference>
<feature type="coiled-coil region" evidence="1">
    <location>
        <begin position="617"/>
        <end position="666"/>
    </location>
</feature>
<organism evidence="4">
    <name type="scientific">marine sediment metagenome</name>
    <dbReference type="NCBI Taxonomy" id="412755"/>
    <lineage>
        <taxon>unclassified sequences</taxon>
        <taxon>metagenomes</taxon>
        <taxon>ecological metagenomes</taxon>
    </lineage>
</organism>
<evidence type="ECO:0000259" key="2">
    <source>
        <dbReference type="Pfam" id="PF02384"/>
    </source>
</evidence>
<feature type="domain" description="DNA methylase adenine-specific" evidence="2">
    <location>
        <begin position="316"/>
        <end position="592"/>
    </location>
</feature>
<dbReference type="InterPro" id="IPR029063">
    <property type="entry name" value="SAM-dependent_MTases_sf"/>
</dbReference>
<evidence type="ECO:0000259" key="3">
    <source>
        <dbReference type="Pfam" id="PF13588"/>
    </source>
</evidence>
<comment type="caution">
    <text evidence="4">The sequence shown here is derived from an EMBL/GenBank/DDBJ whole genome shotgun (WGS) entry which is preliminary data.</text>
</comment>
<keyword evidence="1" id="KW-0175">Coiled coil</keyword>
<dbReference type="AlphaFoldDB" id="X1A5U8"/>
<dbReference type="InterPro" id="IPR029464">
    <property type="entry name" value="HSDR_N"/>
</dbReference>
<name>X1A5U8_9ZZZZ</name>
<dbReference type="PANTHER" id="PTHR42998">
    <property type="entry name" value="TYPE I RESTRICTION ENZYME HINDVIIP M PROTEIN-RELATED"/>
    <property type="match status" value="1"/>
</dbReference>
<dbReference type="Pfam" id="PF13588">
    <property type="entry name" value="HSDR_N_2"/>
    <property type="match status" value="1"/>
</dbReference>
<dbReference type="Pfam" id="PF02384">
    <property type="entry name" value="N6_Mtase"/>
    <property type="match status" value="1"/>
</dbReference>
<evidence type="ECO:0008006" key="5">
    <source>
        <dbReference type="Google" id="ProtNLM"/>
    </source>
</evidence>
<dbReference type="EMBL" id="BART01000138">
    <property type="protein sequence ID" value="GAG65542.1"/>
    <property type="molecule type" value="Genomic_DNA"/>
</dbReference>
<dbReference type="PANTHER" id="PTHR42998:SF1">
    <property type="entry name" value="TYPE I RESTRICTION ENZYME HINDI METHYLASE SUBUNIT"/>
    <property type="match status" value="1"/>
</dbReference>
<feature type="coiled-coil region" evidence="1">
    <location>
        <begin position="736"/>
        <end position="790"/>
    </location>
</feature>